<keyword evidence="4" id="KW-1185">Reference proteome</keyword>
<dbReference type="InterPro" id="IPR023801">
    <property type="entry name" value="His_deacetylse_dom"/>
</dbReference>
<dbReference type="PANTHER" id="PTHR10625">
    <property type="entry name" value="HISTONE DEACETYLASE HDAC1-RELATED"/>
    <property type="match status" value="1"/>
</dbReference>
<dbReference type="PRINTS" id="PR01270">
    <property type="entry name" value="HDASUPER"/>
</dbReference>
<protein>
    <submittedName>
        <fullName evidence="3">Histone deacetylase</fullName>
    </submittedName>
</protein>
<comment type="similarity">
    <text evidence="1">Belongs to the histone deacetylase family.</text>
</comment>
<reference evidence="3 4" key="1">
    <citation type="submission" date="2024-09" db="EMBL/GenBank/DDBJ databases">
        <title>Laminarin stimulates single cell rates of sulfate reduction while oxygen inhibits transcriptomic activity in coastal marine sediment.</title>
        <authorList>
            <person name="Lindsay M."/>
            <person name="Orcutt B."/>
            <person name="Emerson D."/>
            <person name="Stepanauskas R."/>
            <person name="D'Angelo T."/>
        </authorList>
    </citation>
    <scope>NUCLEOTIDE SEQUENCE [LARGE SCALE GENOMIC DNA]</scope>
    <source>
        <strain evidence="3">SAG AM-311-K15</strain>
    </source>
</reference>
<gene>
    <name evidence="3" type="ORF">ACFL27_13845</name>
</gene>
<dbReference type="CDD" id="cd09992">
    <property type="entry name" value="HDAC_classII"/>
    <property type="match status" value="1"/>
</dbReference>
<dbReference type="Gene3D" id="3.40.800.20">
    <property type="entry name" value="Histone deacetylase domain"/>
    <property type="match status" value="1"/>
</dbReference>
<evidence type="ECO:0000313" key="4">
    <source>
        <dbReference type="Proteomes" id="UP001594351"/>
    </source>
</evidence>
<dbReference type="SUPFAM" id="SSF52768">
    <property type="entry name" value="Arginase/deacetylase"/>
    <property type="match status" value="1"/>
</dbReference>
<dbReference type="InterPro" id="IPR023696">
    <property type="entry name" value="Ureohydrolase_dom_sf"/>
</dbReference>
<proteinExistence type="inferred from homology"/>
<dbReference type="InterPro" id="IPR037138">
    <property type="entry name" value="His_deacetylse_dom_sf"/>
</dbReference>
<comment type="caution">
    <text evidence="3">The sequence shown here is derived from an EMBL/GenBank/DDBJ whole genome shotgun (WGS) entry which is preliminary data.</text>
</comment>
<dbReference type="EMBL" id="JBHPBY010000172">
    <property type="protein sequence ID" value="MFC1851274.1"/>
    <property type="molecule type" value="Genomic_DNA"/>
</dbReference>
<dbReference type="Proteomes" id="UP001594351">
    <property type="component" value="Unassembled WGS sequence"/>
</dbReference>
<dbReference type="Pfam" id="PF00850">
    <property type="entry name" value="Hist_deacetyl"/>
    <property type="match status" value="1"/>
</dbReference>
<evidence type="ECO:0000259" key="2">
    <source>
        <dbReference type="Pfam" id="PF00850"/>
    </source>
</evidence>
<feature type="domain" description="Histone deacetylase" evidence="2">
    <location>
        <begin position="19"/>
        <end position="305"/>
    </location>
</feature>
<organism evidence="3 4">
    <name type="scientific">candidate division CSSED10-310 bacterium</name>
    <dbReference type="NCBI Taxonomy" id="2855610"/>
    <lineage>
        <taxon>Bacteria</taxon>
        <taxon>Bacteria division CSSED10-310</taxon>
    </lineage>
</organism>
<dbReference type="PANTHER" id="PTHR10625:SF11">
    <property type="entry name" value="HISTONE DEACETYLASE 14, CHLOROPLASTIC"/>
    <property type="match status" value="1"/>
</dbReference>
<name>A0ABV6YYK1_UNCC1</name>
<dbReference type="InterPro" id="IPR000286">
    <property type="entry name" value="HDACs"/>
</dbReference>
<accession>A0ABV6YYK1</accession>
<evidence type="ECO:0000256" key="1">
    <source>
        <dbReference type="ARBA" id="ARBA00005947"/>
    </source>
</evidence>
<evidence type="ECO:0000313" key="3">
    <source>
        <dbReference type="EMBL" id="MFC1851274.1"/>
    </source>
</evidence>
<sequence length="342" mass="37426">MKTGIVYDEVFTKHAYSGHPENFDRLVAIRTLLTEKEILNLTTPVSARTATDEELELCHHSHYISQVKALSLRGGGMLDPDTYMNEYSCEAASKAVGGMIDLTTKILTGELNNGFALTRPPGHHATPNRGMGFCIFNTVAVAASALQTYHDCARVVIVDFDVHHGNGTQDILEDNASIMYISSHQFPHYPGTGNFNAIGSKNAQGTKINIPLPHGTGDSGLKLAYSEIVFPVIKRFSPDFILISAGYDGHWQDYLAGLNFSLSGYHWLVTELINLADECCQGRIAFCLEGGYHRKVLANGVVNAFWSLLGQSDQVDDPIGSFQGHETDITAVVDKLKTIHNL</sequence>